<dbReference type="AlphaFoldDB" id="A0A1A8KYV8"/>
<feature type="signal peptide" evidence="1">
    <location>
        <begin position="1"/>
        <end position="16"/>
    </location>
</feature>
<reference evidence="2" key="2">
    <citation type="submission" date="2016-06" db="EMBL/GenBank/DDBJ databases">
        <title>The genome of a short-lived fish provides insights into sex chromosome evolution and the genetic control of aging.</title>
        <authorList>
            <person name="Reichwald K."/>
            <person name="Felder M."/>
            <person name="Petzold A."/>
            <person name="Koch P."/>
            <person name="Groth M."/>
            <person name="Platzer M."/>
        </authorList>
    </citation>
    <scope>NUCLEOTIDE SEQUENCE</scope>
    <source>
        <tissue evidence="2">Brain</tissue>
    </source>
</reference>
<feature type="chain" id="PRO_5008373801" evidence="1">
    <location>
        <begin position="17"/>
        <end position="80"/>
    </location>
</feature>
<proteinExistence type="predicted"/>
<reference evidence="2" key="1">
    <citation type="submission" date="2016-05" db="EMBL/GenBank/DDBJ databases">
        <authorList>
            <person name="Lavstsen T."/>
            <person name="Jespersen J.S."/>
        </authorList>
    </citation>
    <scope>NUCLEOTIDE SEQUENCE</scope>
    <source>
        <tissue evidence="2">Brain</tissue>
    </source>
</reference>
<evidence type="ECO:0000256" key="1">
    <source>
        <dbReference type="SAM" id="SignalP"/>
    </source>
</evidence>
<evidence type="ECO:0000313" key="2">
    <source>
        <dbReference type="EMBL" id="SBR37735.1"/>
    </source>
</evidence>
<accession>A0A1A8KYV8</accession>
<gene>
    <name evidence="2" type="primary">Nfu_g_1_011140</name>
</gene>
<sequence>WGLATIFILFIYSLFNQEGPTEIKNLISEGVLAKRLQKLQLQHFSVTQMLCTKLQSVKTRKTCLKGFQSGFKCDQGDKLG</sequence>
<protein>
    <submittedName>
        <fullName evidence="2">Uncharacterized protein</fullName>
    </submittedName>
</protein>
<feature type="non-terminal residue" evidence="2">
    <location>
        <position position="1"/>
    </location>
</feature>
<feature type="non-terminal residue" evidence="2">
    <location>
        <position position="80"/>
    </location>
</feature>
<organism evidence="2">
    <name type="scientific">Nothobranchius pienaari</name>
    <dbReference type="NCBI Taxonomy" id="704102"/>
    <lineage>
        <taxon>Eukaryota</taxon>
        <taxon>Metazoa</taxon>
        <taxon>Chordata</taxon>
        <taxon>Craniata</taxon>
        <taxon>Vertebrata</taxon>
        <taxon>Euteleostomi</taxon>
        <taxon>Actinopterygii</taxon>
        <taxon>Neopterygii</taxon>
        <taxon>Teleostei</taxon>
        <taxon>Neoteleostei</taxon>
        <taxon>Acanthomorphata</taxon>
        <taxon>Ovalentaria</taxon>
        <taxon>Atherinomorphae</taxon>
        <taxon>Cyprinodontiformes</taxon>
        <taxon>Nothobranchiidae</taxon>
        <taxon>Nothobranchius</taxon>
    </lineage>
</organism>
<keyword evidence="1" id="KW-0732">Signal</keyword>
<dbReference type="EMBL" id="HAEF01000353">
    <property type="protein sequence ID" value="SBR37735.1"/>
    <property type="molecule type" value="Transcribed_RNA"/>
</dbReference>
<name>A0A1A8KYV8_9TELE</name>